<protein>
    <submittedName>
        <fullName evidence="1">Uncharacterized protein</fullName>
    </submittedName>
</protein>
<comment type="caution">
    <text evidence="1">The sequence shown here is derived from an EMBL/GenBank/DDBJ whole genome shotgun (WGS) entry which is preliminary data.</text>
</comment>
<evidence type="ECO:0000313" key="2">
    <source>
        <dbReference type="Proteomes" id="UP000005801"/>
    </source>
</evidence>
<accession>A6G9A3</accession>
<reference evidence="1 2" key="1">
    <citation type="submission" date="2007-06" db="EMBL/GenBank/DDBJ databases">
        <authorList>
            <person name="Shimkets L."/>
            <person name="Ferriera S."/>
            <person name="Johnson J."/>
            <person name="Kravitz S."/>
            <person name="Beeson K."/>
            <person name="Sutton G."/>
            <person name="Rogers Y.-H."/>
            <person name="Friedman R."/>
            <person name="Frazier M."/>
            <person name="Venter J.C."/>
        </authorList>
    </citation>
    <scope>NUCLEOTIDE SEQUENCE [LARGE SCALE GENOMIC DNA]</scope>
    <source>
        <strain evidence="1 2">SIR-1</strain>
    </source>
</reference>
<dbReference type="EMBL" id="ABCS01000044">
    <property type="protein sequence ID" value="EDM77525.1"/>
    <property type="molecule type" value="Genomic_DNA"/>
</dbReference>
<proteinExistence type="predicted"/>
<dbReference type="Proteomes" id="UP000005801">
    <property type="component" value="Unassembled WGS sequence"/>
</dbReference>
<dbReference type="STRING" id="391625.PPSIR1_09485"/>
<organism evidence="1 2">
    <name type="scientific">Plesiocystis pacifica SIR-1</name>
    <dbReference type="NCBI Taxonomy" id="391625"/>
    <lineage>
        <taxon>Bacteria</taxon>
        <taxon>Pseudomonadati</taxon>
        <taxon>Myxococcota</taxon>
        <taxon>Polyangia</taxon>
        <taxon>Nannocystales</taxon>
        <taxon>Nannocystaceae</taxon>
        <taxon>Plesiocystis</taxon>
    </lineage>
</organism>
<dbReference type="AlphaFoldDB" id="A6G9A3"/>
<name>A6G9A3_9BACT</name>
<gene>
    <name evidence="1" type="ORF">PPSIR1_09485</name>
</gene>
<sequence length="109" mass="12282">MTLTPVSLAKLWRDPKSSVEARRQLLFQRWDECAEHLDGFDPERAPDSESALDTQRRLAGQEVRDRIIRFIRNVAPAGSADAYTPAELEALNGERASVQRFDPYGPRAG</sequence>
<keyword evidence="2" id="KW-1185">Reference proteome</keyword>
<dbReference type="RefSeq" id="WP_006973298.1">
    <property type="nucleotide sequence ID" value="NZ_ABCS01000044.1"/>
</dbReference>
<evidence type="ECO:0000313" key="1">
    <source>
        <dbReference type="EMBL" id="EDM77525.1"/>
    </source>
</evidence>
<dbReference type="OrthoDB" id="5499097at2"/>